<dbReference type="GO" id="GO:0006352">
    <property type="term" value="P:DNA-templated transcription initiation"/>
    <property type="evidence" value="ECO:0007669"/>
    <property type="project" value="InterPro"/>
</dbReference>
<feature type="domain" description="RNA polymerase sigma factor 70 region 4 type 2" evidence="1">
    <location>
        <begin position="1"/>
        <end position="40"/>
    </location>
</feature>
<accession>T1CFN9</accession>
<dbReference type="SUPFAM" id="SSF88659">
    <property type="entry name" value="Sigma3 and sigma4 domains of RNA polymerase sigma factors"/>
    <property type="match status" value="1"/>
</dbReference>
<reference evidence="2" key="2">
    <citation type="journal article" date="2014" name="ISME J.">
        <title>Microbial stratification in low pH oxic and suboxic macroscopic growths along an acid mine drainage.</title>
        <authorList>
            <person name="Mendez-Garcia C."/>
            <person name="Mesa V."/>
            <person name="Sprenger R.R."/>
            <person name="Richter M."/>
            <person name="Diez M.S."/>
            <person name="Solano J."/>
            <person name="Bargiela R."/>
            <person name="Golyshina O.V."/>
            <person name="Manteca A."/>
            <person name="Ramos J.L."/>
            <person name="Gallego J.R."/>
            <person name="Llorente I."/>
            <person name="Martins Dos Santos V.A."/>
            <person name="Jensen O.N."/>
            <person name="Pelaez A.I."/>
            <person name="Sanchez J."/>
            <person name="Ferrer M."/>
        </authorList>
    </citation>
    <scope>NUCLEOTIDE SEQUENCE</scope>
</reference>
<dbReference type="InterPro" id="IPR036388">
    <property type="entry name" value="WH-like_DNA-bd_sf"/>
</dbReference>
<proteinExistence type="predicted"/>
<dbReference type="Pfam" id="PF08281">
    <property type="entry name" value="Sigma70_r4_2"/>
    <property type="match status" value="1"/>
</dbReference>
<organism evidence="2">
    <name type="scientific">mine drainage metagenome</name>
    <dbReference type="NCBI Taxonomy" id="410659"/>
    <lineage>
        <taxon>unclassified sequences</taxon>
        <taxon>metagenomes</taxon>
        <taxon>ecological metagenomes</taxon>
    </lineage>
</organism>
<comment type="caution">
    <text evidence="2">The sequence shown here is derived from an EMBL/GenBank/DDBJ whole genome shotgun (WGS) entry which is preliminary data.</text>
</comment>
<dbReference type="Gene3D" id="1.10.10.10">
    <property type="entry name" value="Winged helix-like DNA-binding domain superfamily/Winged helix DNA-binding domain"/>
    <property type="match status" value="1"/>
</dbReference>
<reference evidence="2" key="1">
    <citation type="submission" date="2013-08" db="EMBL/GenBank/DDBJ databases">
        <authorList>
            <person name="Mendez C."/>
            <person name="Richter M."/>
            <person name="Ferrer M."/>
            <person name="Sanchez J."/>
        </authorList>
    </citation>
    <scope>NUCLEOTIDE SEQUENCE</scope>
</reference>
<feature type="non-terminal residue" evidence="2">
    <location>
        <position position="1"/>
    </location>
</feature>
<dbReference type="AlphaFoldDB" id="T1CFN9"/>
<name>T1CFN9_9ZZZZ</name>
<evidence type="ECO:0000313" key="2">
    <source>
        <dbReference type="EMBL" id="EQD64989.1"/>
    </source>
</evidence>
<protein>
    <submittedName>
        <fullName evidence="2">ECF subfamily RNA polymerase sigma-24 factor</fullName>
    </submittedName>
</protein>
<dbReference type="InterPro" id="IPR013324">
    <property type="entry name" value="RNA_pol_sigma_r3/r4-like"/>
</dbReference>
<dbReference type="GO" id="GO:0016987">
    <property type="term" value="F:sigma factor activity"/>
    <property type="evidence" value="ECO:0007669"/>
    <property type="project" value="InterPro"/>
</dbReference>
<dbReference type="EMBL" id="AUZZ01001263">
    <property type="protein sequence ID" value="EQD64989.1"/>
    <property type="molecule type" value="Genomic_DNA"/>
</dbReference>
<dbReference type="InterPro" id="IPR013249">
    <property type="entry name" value="RNA_pol_sigma70_r4_t2"/>
</dbReference>
<sequence>PKCRQAFLLHKIHGLDFPEIAHKMGLGERMVRTYVVRAVLYCRSGLDATHVATGDDTHG</sequence>
<evidence type="ECO:0000259" key="1">
    <source>
        <dbReference type="Pfam" id="PF08281"/>
    </source>
</evidence>
<dbReference type="GO" id="GO:0003677">
    <property type="term" value="F:DNA binding"/>
    <property type="evidence" value="ECO:0007669"/>
    <property type="project" value="InterPro"/>
</dbReference>
<gene>
    <name evidence="2" type="ORF">B2A_01760</name>
</gene>